<dbReference type="GO" id="GO:0006355">
    <property type="term" value="P:regulation of DNA-templated transcription"/>
    <property type="evidence" value="ECO:0007669"/>
    <property type="project" value="InterPro"/>
</dbReference>
<reference evidence="5 6" key="1">
    <citation type="submission" date="2014-04" db="EMBL/GenBank/DDBJ databases">
        <title>Aquimarina sp. 22II-S11-z7 Genome Sequencing.</title>
        <authorList>
            <person name="Lai Q."/>
        </authorList>
    </citation>
    <scope>NUCLEOTIDE SEQUENCE [LARGE SCALE GENOMIC DNA]</scope>
    <source>
        <strain evidence="5 6">22II-S11-z7</strain>
    </source>
</reference>
<dbReference type="PROSITE" id="PS51755">
    <property type="entry name" value="OMPR_PHOB"/>
    <property type="match status" value="1"/>
</dbReference>
<dbReference type="eggNOG" id="COG0745">
    <property type="taxonomic scope" value="Bacteria"/>
</dbReference>
<dbReference type="Proteomes" id="UP000023541">
    <property type="component" value="Unassembled WGS sequence"/>
</dbReference>
<feature type="DNA-binding region" description="OmpR/PhoB-type" evidence="2">
    <location>
        <begin position="189"/>
        <end position="286"/>
    </location>
</feature>
<evidence type="ECO:0000313" key="6">
    <source>
        <dbReference type="Proteomes" id="UP000023541"/>
    </source>
</evidence>
<dbReference type="Pfam" id="PF00486">
    <property type="entry name" value="Trans_reg_C"/>
    <property type="match status" value="1"/>
</dbReference>
<name>A0A023BUP5_9FLAO</name>
<dbReference type="RefSeq" id="WP_034242209.1">
    <property type="nucleotide sequence ID" value="NZ_AQRA01000005.1"/>
</dbReference>
<organism evidence="5 6">
    <name type="scientific">Aquimarina atlantica</name>
    <dbReference type="NCBI Taxonomy" id="1317122"/>
    <lineage>
        <taxon>Bacteria</taxon>
        <taxon>Pseudomonadati</taxon>
        <taxon>Bacteroidota</taxon>
        <taxon>Flavobacteriia</taxon>
        <taxon>Flavobacteriales</taxon>
        <taxon>Flavobacteriaceae</taxon>
        <taxon>Aquimarina</taxon>
    </lineage>
</organism>
<keyword evidence="1 2" id="KW-0238">DNA-binding</keyword>
<dbReference type="InterPro" id="IPR001867">
    <property type="entry name" value="OmpR/PhoB-type_DNA-bd"/>
</dbReference>
<dbReference type="SUPFAM" id="SSF46894">
    <property type="entry name" value="C-terminal effector domain of the bipartite response regulators"/>
    <property type="match status" value="1"/>
</dbReference>
<dbReference type="STRING" id="1317122.ATO12_16380"/>
<sequence>MENKKIYTLGVLVGIIFLILSFSDTEEQTEEFSEIVKIALRDVGNQLLLINQDSTSLVLPVVKLEEFKYRLSFENTLSFDPADLVSIVKESFRKAGLPEQYRVEVLRCINKEVPYSYLIRNDVARDIVPCGGRFLPKNCYTIEVRFTETASDSFTNQTLIYSALFIVFVLLLLVLYRRKRLRDTKENDVSYIPIGSFQFYPKQHKLIKQTIEISLSKKECELLEIFVAHPNQIVKRDELIKKVWEDNGVIVGRSLDTYISKLRKKLKDDQAIKLTNIHGIGYKLEIQS</sequence>
<keyword evidence="6" id="KW-1185">Reference proteome</keyword>
<protein>
    <submittedName>
        <fullName evidence="5">Transcriptional regulator</fullName>
    </submittedName>
</protein>
<keyword evidence="3" id="KW-0472">Membrane</keyword>
<dbReference type="Gene3D" id="1.10.10.10">
    <property type="entry name" value="Winged helix-like DNA-binding domain superfamily/Winged helix DNA-binding domain"/>
    <property type="match status" value="1"/>
</dbReference>
<keyword evidence="3" id="KW-1133">Transmembrane helix</keyword>
<proteinExistence type="predicted"/>
<dbReference type="CDD" id="cd00383">
    <property type="entry name" value="trans_reg_C"/>
    <property type="match status" value="1"/>
</dbReference>
<feature type="transmembrane region" description="Helical" evidence="3">
    <location>
        <begin position="159"/>
        <end position="176"/>
    </location>
</feature>
<evidence type="ECO:0000256" key="3">
    <source>
        <dbReference type="SAM" id="Phobius"/>
    </source>
</evidence>
<dbReference type="SMART" id="SM00862">
    <property type="entry name" value="Trans_reg_C"/>
    <property type="match status" value="1"/>
</dbReference>
<evidence type="ECO:0000259" key="4">
    <source>
        <dbReference type="PROSITE" id="PS51755"/>
    </source>
</evidence>
<feature type="domain" description="OmpR/PhoB-type" evidence="4">
    <location>
        <begin position="189"/>
        <end position="286"/>
    </location>
</feature>
<dbReference type="GO" id="GO:0003677">
    <property type="term" value="F:DNA binding"/>
    <property type="evidence" value="ECO:0007669"/>
    <property type="project" value="UniProtKB-UniRule"/>
</dbReference>
<evidence type="ECO:0000256" key="2">
    <source>
        <dbReference type="PROSITE-ProRule" id="PRU01091"/>
    </source>
</evidence>
<gene>
    <name evidence="5" type="ORF">ATO12_16380</name>
</gene>
<dbReference type="OrthoDB" id="7556122at2"/>
<comment type="caution">
    <text evidence="5">The sequence shown here is derived from an EMBL/GenBank/DDBJ whole genome shotgun (WGS) entry which is preliminary data.</text>
</comment>
<dbReference type="GO" id="GO:0000160">
    <property type="term" value="P:phosphorelay signal transduction system"/>
    <property type="evidence" value="ECO:0007669"/>
    <property type="project" value="InterPro"/>
</dbReference>
<dbReference type="AlphaFoldDB" id="A0A023BUP5"/>
<dbReference type="EMBL" id="AQRA01000005">
    <property type="protein sequence ID" value="EZH73513.1"/>
    <property type="molecule type" value="Genomic_DNA"/>
</dbReference>
<keyword evidence="3" id="KW-0812">Transmembrane</keyword>
<accession>A0A023BUP5</accession>
<evidence type="ECO:0000313" key="5">
    <source>
        <dbReference type="EMBL" id="EZH73513.1"/>
    </source>
</evidence>
<evidence type="ECO:0000256" key="1">
    <source>
        <dbReference type="ARBA" id="ARBA00023125"/>
    </source>
</evidence>
<dbReference type="InterPro" id="IPR036388">
    <property type="entry name" value="WH-like_DNA-bd_sf"/>
</dbReference>
<dbReference type="InterPro" id="IPR016032">
    <property type="entry name" value="Sig_transdc_resp-reg_C-effctor"/>
</dbReference>